<keyword evidence="3" id="KW-1185">Reference proteome</keyword>
<organism evidence="2 3">
    <name type="scientific">Corchorus olitorius</name>
    <dbReference type="NCBI Taxonomy" id="93759"/>
    <lineage>
        <taxon>Eukaryota</taxon>
        <taxon>Viridiplantae</taxon>
        <taxon>Streptophyta</taxon>
        <taxon>Embryophyta</taxon>
        <taxon>Tracheophyta</taxon>
        <taxon>Spermatophyta</taxon>
        <taxon>Magnoliopsida</taxon>
        <taxon>eudicotyledons</taxon>
        <taxon>Gunneridae</taxon>
        <taxon>Pentapetalae</taxon>
        <taxon>rosids</taxon>
        <taxon>malvids</taxon>
        <taxon>Malvales</taxon>
        <taxon>Malvaceae</taxon>
        <taxon>Grewioideae</taxon>
        <taxon>Apeibeae</taxon>
        <taxon>Corchorus</taxon>
    </lineage>
</organism>
<accession>A0A1R3G9T5</accession>
<evidence type="ECO:0000313" key="3">
    <source>
        <dbReference type="Proteomes" id="UP000187203"/>
    </source>
</evidence>
<name>A0A1R3G9T5_9ROSI</name>
<dbReference type="AlphaFoldDB" id="A0A1R3G9T5"/>
<reference evidence="3" key="1">
    <citation type="submission" date="2013-09" db="EMBL/GenBank/DDBJ databases">
        <title>Corchorus olitorius genome sequencing.</title>
        <authorList>
            <person name="Alam M."/>
            <person name="Haque M.S."/>
            <person name="Islam M.S."/>
            <person name="Emdad E.M."/>
            <person name="Islam M.M."/>
            <person name="Ahmed B."/>
            <person name="Halim A."/>
            <person name="Hossen Q.M.M."/>
            <person name="Hossain M.Z."/>
            <person name="Ahmed R."/>
            <person name="Khan M.M."/>
            <person name="Islam R."/>
            <person name="Rashid M.M."/>
            <person name="Khan S.A."/>
            <person name="Rahman M.S."/>
            <person name="Alam M."/>
            <person name="Yahiya A.S."/>
            <person name="Khan M.S."/>
            <person name="Azam M.S."/>
            <person name="Haque T."/>
            <person name="Lashkar M.Z.H."/>
            <person name="Akhand A.I."/>
            <person name="Morshed G."/>
            <person name="Roy S."/>
            <person name="Uddin K.S."/>
            <person name="Rabeya T."/>
            <person name="Hossain A.S."/>
            <person name="Chowdhury A."/>
            <person name="Snigdha A.R."/>
            <person name="Mortoza M.S."/>
            <person name="Matin S.A."/>
            <person name="Hoque S.M.E."/>
            <person name="Islam M.K."/>
            <person name="Roy D.K."/>
            <person name="Haider R."/>
            <person name="Moosa M.M."/>
            <person name="Elias S.M."/>
            <person name="Hasan A.M."/>
            <person name="Jahan S."/>
            <person name="Shafiuddin M."/>
            <person name="Mahmood N."/>
            <person name="Shommy N.S."/>
        </authorList>
    </citation>
    <scope>NUCLEOTIDE SEQUENCE [LARGE SCALE GENOMIC DNA]</scope>
    <source>
        <strain evidence="3">cv. O-4</strain>
    </source>
</reference>
<gene>
    <name evidence="2" type="ORF">COLO4_36327</name>
</gene>
<evidence type="ECO:0000313" key="2">
    <source>
        <dbReference type="EMBL" id="OMO54852.1"/>
    </source>
</evidence>
<comment type="caution">
    <text evidence="2">The sequence shown here is derived from an EMBL/GenBank/DDBJ whole genome shotgun (WGS) entry which is preliminary data.</text>
</comment>
<protein>
    <submittedName>
        <fullName evidence="2">Uncharacterized protein</fullName>
    </submittedName>
</protein>
<dbReference type="EMBL" id="AWUE01023140">
    <property type="protein sequence ID" value="OMO54852.1"/>
    <property type="molecule type" value="Genomic_DNA"/>
</dbReference>
<dbReference type="Proteomes" id="UP000187203">
    <property type="component" value="Unassembled WGS sequence"/>
</dbReference>
<sequence>MTSFFFLQPRSLPSALAAPLHLSPQSTVGVPQKSRQKPLFTFLRPNLHQPSRSTLPESEELTFDLAKPTIR</sequence>
<proteinExistence type="predicted"/>
<evidence type="ECO:0000256" key="1">
    <source>
        <dbReference type="SAM" id="MobiDB-lite"/>
    </source>
</evidence>
<feature type="region of interest" description="Disordered" evidence="1">
    <location>
        <begin position="46"/>
        <end position="71"/>
    </location>
</feature>